<protein>
    <submittedName>
        <fullName evidence="2">Uncharacterized protein</fullName>
    </submittedName>
</protein>
<name>A0A1T5BUA0_9FIRM</name>
<dbReference type="OrthoDB" id="49105at2"/>
<feature type="region of interest" description="Disordered" evidence="1">
    <location>
        <begin position="1"/>
        <end position="40"/>
    </location>
</feature>
<dbReference type="EMBL" id="FUYN01000003">
    <property type="protein sequence ID" value="SKB50721.1"/>
    <property type="molecule type" value="Genomic_DNA"/>
</dbReference>
<dbReference type="RefSeq" id="WP_079589685.1">
    <property type="nucleotide sequence ID" value="NZ_FUYN01000003.1"/>
</dbReference>
<evidence type="ECO:0000313" key="3">
    <source>
        <dbReference type="Proteomes" id="UP000243406"/>
    </source>
</evidence>
<proteinExistence type="predicted"/>
<dbReference type="Proteomes" id="UP000243406">
    <property type="component" value="Unassembled WGS sequence"/>
</dbReference>
<accession>A0A1T5BUA0</accession>
<gene>
    <name evidence="2" type="ORF">SAMN02745120_1868</name>
</gene>
<feature type="compositionally biased region" description="Basic and acidic residues" evidence="1">
    <location>
        <begin position="18"/>
        <end position="31"/>
    </location>
</feature>
<reference evidence="3" key="1">
    <citation type="submission" date="2017-02" db="EMBL/GenBank/DDBJ databases">
        <authorList>
            <person name="Varghese N."/>
            <person name="Submissions S."/>
        </authorList>
    </citation>
    <scope>NUCLEOTIDE SEQUENCE [LARGE SCALE GENOMIC DNA]</scope>
    <source>
        <strain evidence="3">ATCC 35199</strain>
    </source>
</reference>
<sequence>MDIKSVNSQGQILPQGKPVKEKLAEKDKDVSSPKVENNPAVKYEKSEKVEEKYITYDKTAVDKLKAEAEQRHANLRNMVKELLRRQGLTFNDVFEDGKEVKVDEQTRLEAQASIEEGGEYSVDAVATRIVDFAKAISGGDKAQIGKLKAAIEDGFKQAKEALGGYLPEISQKTYDEVMKRMDEWANE</sequence>
<organism evidence="2 3">
    <name type="scientific">Acetoanaerobium noterae</name>
    <dbReference type="NCBI Taxonomy" id="745369"/>
    <lineage>
        <taxon>Bacteria</taxon>
        <taxon>Bacillati</taxon>
        <taxon>Bacillota</taxon>
        <taxon>Clostridia</taxon>
        <taxon>Peptostreptococcales</taxon>
        <taxon>Filifactoraceae</taxon>
        <taxon>Acetoanaerobium</taxon>
    </lineage>
</organism>
<keyword evidence="3" id="KW-1185">Reference proteome</keyword>
<evidence type="ECO:0000313" key="2">
    <source>
        <dbReference type="EMBL" id="SKB50721.1"/>
    </source>
</evidence>
<evidence type="ECO:0000256" key="1">
    <source>
        <dbReference type="SAM" id="MobiDB-lite"/>
    </source>
</evidence>
<feature type="compositionally biased region" description="Polar residues" evidence="1">
    <location>
        <begin position="1"/>
        <end position="12"/>
    </location>
</feature>
<dbReference type="AlphaFoldDB" id="A0A1T5BUA0"/>